<evidence type="ECO:0000259" key="1">
    <source>
        <dbReference type="Pfam" id="PF13788"/>
    </source>
</evidence>
<organism evidence="2">
    <name type="scientific">bioreactor metagenome</name>
    <dbReference type="NCBI Taxonomy" id="1076179"/>
    <lineage>
        <taxon>unclassified sequences</taxon>
        <taxon>metagenomes</taxon>
        <taxon>ecological metagenomes</taxon>
    </lineage>
</organism>
<name>A0A644WZ44_9ZZZZ</name>
<proteinExistence type="predicted"/>
<sequence length="121" mass="13608">MDIKKITANGNEIAIVNSDEVCISDVQSALDFMMSVNYETGSHSIILNKDALTPDFFVLSTRIAGEILQKFINYQFKFAIVGDFSGYTSKPLKDFIYESNKGRDIFFVSSEEDAIEKLSRT</sequence>
<accession>A0A644WZ44</accession>
<dbReference type="EMBL" id="VSSQ01001540">
    <property type="protein sequence ID" value="MPM09185.1"/>
    <property type="molecule type" value="Genomic_DNA"/>
</dbReference>
<feature type="domain" description="DUF4180" evidence="1">
    <location>
        <begin position="9"/>
        <end position="118"/>
    </location>
</feature>
<dbReference type="AlphaFoldDB" id="A0A644WZ44"/>
<comment type="caution">
    <text evidence="2">The sequence shown here is derived from an EMBL/GenBank/DDBJ whole genome shotgun (WGS) entry which is preliminary data.</text>
</comment>
<evidence type="ECO:0000313" key="2">
    <source>
        <dbReference type="EMBL" id="MPM09185.1"/>
    </source>
</evidence>
<dbReference type="Pfam" id="PF13788">
    <property type="entry name" value="DUF4180"/>
    <property type="match status" value="1"/>
</dbReference>
<protein>
    <recommendedName>
        <fullName evidence="1">DUF4180 domain-containing protein</fullName>
    </recommendedName>
</protein>
<gene>
    <name evidence="2" type="ORF">SDC9_55501</name>
</gene>
<reference evidence="2" key="1">
    <citation type="submission" date="2019-08" db="EMBL/GenBank/DDBJ databases">
        <authorList>
            <person name="Kucharzyk K."/>
            <person name="Murdoch R.W."/>
            <person name="Higgins S."/>
            <person name="Loffler F."/>
        </authorList>
    </citation>
    <scope>NUCLEOTIDE SEQUENCE</scope>
</reference>
<dbReference type="InterPro" id="IPR025438">
    <property type="entry name" value="DUF4180"/>
</dbReference>